<keyword evidence="2" id="KW-1185">Reference proteome</keyword>
<dbReference type="STRING" id="563192.HMPREF0179_02364"/>
<dbReference type="Proteomes" id="UP000006034">
    <property type="component" value="Unassembled WGS sequence"/>
</dbReference>
<sequence>MFRHKVPAIKVARDRLLDLPVEQARTGALVLGGLRRACELADTLDSCITEDMTFAKHFFNELATLPHDDESHWMNLLEDLALIFRAKRLAFPDLPEEGEERRLLEFFETSEEWGDPETEVGSWYWKLLPERLSR</sequence>
<evidence type="ECO:0000313" key="2">
    <source>
        <dbReference type="Proteomes" id="UP000006034"/>
    </source>
</evidence>
<dbReference type="GeneID" id="78085506"/>
<reference evidence="1 2" key="2">
    <citation type="submission" date="2013-04" db="EMBL/GenBank/DDBJ databases">
        <title>The Genome Sequence of Bilophila wadsworthia 3_1_6.</title>
        <authorList>
            <consortium name="The Broad Institute Genomics Platform"/>
            <person name="Earl A."/>
            <person name="Ward D."/>
            <person name="Feldgarden M."/>
            <person name="Gevers D."/>
            <person name="Sibley C."/>
            <person name="Strauss J."/>
            <person name="Allen-Vercoe E."/>
            <person name="Walker B."/>
            <person name="Young S."/>
            <person name="Zeng Q."/>
            <person name="Gargeya S."/>
            <person name="Fitzgerald M."/>
            <person name="Haas B."/>
            <person name="Abouelleil A."/>
            <person name="Allen A.W."/>
            <person name="Alvarado L."/>
            <person name="Arachchi H.M."/>
            <person name="Berlin A.M."/>
            <person name="Chapman S.B."/>
            <person name="Gainer-Dewar J."/>
            <person name="Goldberg J."/>
            <person name="Griggs A."/>
            <person name="Gujja S."/>
            <person name="Hansen M."/>
            <person name="Howarth C."/>
            <person name="Imamovic A."/>
            <person name="Ireland A."/>
            <person name="Larimer J."/>
            <person name="McCowan C."/>
            <person name="Murphy C."/>
            <person name="Pearson M."/>
            <person name="Poon T.W."/>
            <person name="Priest M."/>
            <person name="Roberts A."/>
            <person name="Saif S."/>
            <person name="Shea T."/>
            <person name="Sisk P."/>
            <person name="Sykes S."/>
            <person name="Wortman J."/>
            <person name="Nusbaum C."/>
            <person name="Birren B."/>
        </authorList>
    </citation>
    <scope>NUCLEOTIDE SEQUENCE [LARGE SCALE GENOMIC DNA]</scope>
    <source>
        <strain evidence="1 2">3_1_6</strain>
    </source>
</reference>
<evidence type="ECO:0000313" key="1">
    <source>
        <dbReference type="EMBL" id="EFV43825.1"/>
    </source>
</evidence>
<reference evidence="1 2" key="1">
    <citation type="submission" date="2010-10" db="EMBL/GenBank/DDBJ databases">
        <authorList>
            <consortium name="The Broad Institute Genome Sequencing Platform"/>
            <person name="Ward D."/>
            <person name="Earl A."/>
            <person name="Feldgarden M."/>
            <person name="Young S.K."/>
            <person name="Gargeya S."/>
            <person name="Zeng Q."/>
            <person name="Alvarado L."/>
            <person name="Berlin A."/>
            <person name="Bochicchio J."/>
            <person name="Chapman S.B."/>
            <person name="Chen Z."/>
            <person name="Freedman E."/>
            <person name="Gellesch M."/>
            <person name="Goldberg J."/>
            <person name="Griggs A."/>
            <person name="Gujja S."/>
            <person name="Heilman E."/>
            <person name="Heiman D."/>
            <person name="Howarth C."/>
            <person name="Mehta T."/>
            <person name="Neiman D."/>
            <person name="Pearson M."/>
            <person name="Roberts A."/>
            <person name="Saif S."/>
            <person name="Shea T."/>
            <person name="Shenoy N."/>
            <person name="Sisk P."/>
            <person name="Stolte C."/>
            <person name="Sykes S."/>
            <person name="White J."/>
            <person name="Yandava C."/>
            <person name="Allen-Vercoe E."/>
            <person name="Sibley C."/>
            <person name="Ambrose C.E."/>
            <person name="Strauss J."/>
            <person name="Daigneault M."/>
            <person name="Haas B."/>
            <person name="Nusbaum C."/>
            <person name="Birren B."/>
        </authorList>
    </citation>
    <scope>NUCLEOTIDE SEQUENCE [LARGE SCALE GENOMIC DNA]</scope>
    <source>
        <strain evidence="1 2">3_1_6</strain>
    </source>
</reference>
<dbReference type="HOGENOM" id="CLU_1956836_0_0_7"/>
<dbReference type="EMBL" id="ADCP02000001">
    <property type="protein sequence ID" value="EFV43825.1"/>
    <property type="molecule type" value="Genomic_DNA"/>
</dbReference>
<dbReference type="RefSeq" id="WP_005028204.1">
    <property type="nucleotide sequence ID" value="NZ_KE150238.1"/>
</dbReference>
<organism evidence="1 2">
    <name type="scientific">Bilophila wadsworthia (strain 3_1_6)</name>
    <dbReference type="NCBI Taxonomy" id="563192"/>
    <lineage>
        <taxon>Bacteria</taxon>
        <taxon>Pseudomonadati</taxon>
        <taxon>Thermodesulfobacteriota</taxon>
        <taxon>Desulfovibrionia</taxon>
        <taxon>Desulfovibrionales</taxon>
        <taxon>Desulfovibrionaceae</taxon>
        <taxon>Bilophila</taxon>
    </lineage>
</organism>
<dbReference type="eggNOG" id="ENOG50317ZB">
    <property type="taxonomic scope" value="Bacteria"/>
</dbReference>
<comment type="caution">
    <text evidence="1">The sequence shown here is derived from an EMBL/GenBank/DDBJ whole genome shotgun (WGS) entry which is preliminary data.</text>
</comment>
<dbReference type="AlphaFoldDB" id="E5Y849"/>
<accession>E5Y849</accession>
<name>E5Y849_BILW3</name>
<proteinExistence type="predicted"/>
<gene>
    <name evidence="1" type="ORF">HMPREF0179_02364</name>
</gene>
<protein>
    <submittedName>
        <fullName evidence="1">Uncharacterized protein</fullName>
    </submittedName>
</protein>